<reference evidence="3 4" key="1">
    <citation type="submission" date="2020-04" db="EMBL/GenBank/DDBJ databases">
        <title>FDA dAtabase for Regulatory Grade micrObial Sequences (FDA-ARGOS): Supporting development and validation of Infectious Disease Dx tests.</title>
        <authorList>
            <person name="Sciortino C."/>
            <person name="Tallon L."/>
            <person name="Sadzewicz L."/>
            <person name="Vavikolanu K."/>
            <person name="Mehta A."/>
            <person name="Aluvathingal J."/>
            <person name="Nadendla S."/>
            <person name="Nandy P."/>
            <person name="Geyer C."/>
            <person name="Yan Y."/>
            <person name="Sichtig H."/>
        </authorList>
    </citation>
    <scope>NUCLEOTIDE SEQUENCE [LARGE SCALE GENOMIC DNA]</scope>
    <source>
        <strain evidence="3 4">FDAARGOS_633</strain>
    </source>
</reference>
<sequence length="371" mass="41085">MRTQISQTSFVGGSRRLDTLQLMRAVAATMVVALHAHANWKFSLFPLPTEKLGAGVDLFFVISGFVIVYASQSNFTKSGGRSAFLLRRLIRIVPLYWFALTLRLVALGAAAILGIKSFPSLESILTSYFFIPYDSMGYGDRYPFPILDLGWTLNYEMFFYAIFALFIVLPMERAVLYVAAALVSGVLVGLFFNVALPFSFWLQPIVLEFVGGMFLAVAYLRGVSLNPVIGAAVGLCGLAVWSLIDLRIFESYGNPGFYSFPRLSVLGGGAFLLMAAATLTREIGLPRFARPISALGDSSYALYLLHPFIFLVLKGILNVVEIQQQWSSAIYISVIGITVTTAHLFHLFVEKPTTEWLRSQFKTRRAKTVTS</sequence>
<dbReference type="EMBL" id="CP050899">
    <property type="protein sequence ID" value="QIX23587.1"/>
    <property type="molecule type" value="Genomic_DNA"/>
</dbReference>
<keyword evidence="1" id="KW-0812">Transmembrane</keyword>
<proteinExistence type="predicted"/>
<dbReference type="Proteomes" id="UP000500870">
    <property type="component" value="Chromosome 3"/>
</dbReference>
<dbReference type="GO" id="GO:0000271">
    <property type="term" value="P:polysaccharide biosynthetic process"/>
    <property type="evidence" value="ECO:0007669"/>
    <property type="project" value="TreeGrafter"/>
</dbReference>
<dbReference type="InterPro" id="IPR002656">
    <property type="entry name" value="Acyl_transf_3_dom"/>
</dbReference>
<feature type="transmembrane region" description="Helical" evidence="1">
    <location>
        <begin position="92"/>
        <end position="115"/>
    </location>
</feature>
<feature type="transmembrane region" description="Helical" evidence="1">
    <location>
        <begin position="256"/>
        <end position="279"/>
    </location>
</feature>
<dbReference type="RefSeq" id="WP_112554756.1">
    <property type="nucleotide sequence ID" value="NZ_CP116736.1"/>
</dbReference>
<dbReference type="PANTHER" id="PTHR23028">
    <property type="entry name" value="ACETYLTRANSFERASE"/>
    <property type="match status" value="1"/>
</dbReference>
<feature type="transmembrane region" description="Helical" evidence="1">
    <location>
        <begin position="21"/>
        <end position="40"/>
    </location>
</feature>
<dbReference type="PANTHER" id="PTHR23028:SF131">
    <property type="entry name" value="BLR2367 PROTEIN"/>
    <property type="match status" value="1"/>
</dbReference>
<evidence type="ECO:0000313" key="3">
    <source>
        <dbReference type="EMBL" id="QIX23587.1"/>
    </source>
</evidence>
<gene>
    <name evidence="3" type="ORF">FOB41_20695</name>
</gene>
<feature type="transmembrane region" description="Helical" evidence="1">
    <location>
        <begin position="149"/>
        <end position="168"/>
    </location>
</feature>
<keyword evidence="1" id="KW-0472">Membrane</keyword>
<organism evidence="3 4">
    <name type="scientific">Agrobacterium pusense</name>
    <dbReference type="NCBI Taxonomy" id="648995"/>
    <lineage>
        <taxon>Bacteria</taxon>
        <taxon>Pseudomonadati</taxon>
        <taxon>Pseudomonadota</taxon>
        <taxon>Alphaproteobacteria</taxon>
        <taxon>Hyphomicrobiales</taxon>
        <taxon>Rhizobiaceae</taxon>
        <taxon>Rhizobium/Agrobacterium group</taxon>
        <taxon>Agrobacterium</taxon>
    </lineage>
</organism>
<keyword evidence="3" id="KW-0012">Acyltransferase</keyword>
<accession>A0A6H0ZU08</accession>
<feature type="domain" description="Acyltransferase 3" evidence="2">
    <location>
        <begin position="20"/>
        <end position="339"/>
    </location>
</feature>
<dbReference type="Pfam" id="PF01757">
    <property type="entry name" value="Acyl_transf_3"/>
    <property type="match status" value="1"/>
</dbReference>
<dbReference type="AlphaFoldDB" id="A0A6H0ZU08"/>
<evidence type="ECO:0000256" key="1">
    <source>
        <dbReference type="SAM" id="Phobius"/>
    </source>
</evidence>
<protein>
    <submittedName>
        <fullName evidence="3">Acyltransferase</fullName>
    </submittedName>
</protein>
<dbReference type="GO" id="GO:0016747">
    <property type="term" value="F:acyltransferase activity, transferring groups other than amino-acyl groups"/>
    <property type="evidence" value="ECO:0007669"/>
    <property type="project" value="InterPro"/>
</dbReference>
<feature type="transmembrane region" description="Helical" evidence="1">
    <location>
        <begin position="175"/>
        <end position="195"/>
    </location>
</feature>
<keyword evidence="1" id="KW-1133">Transmembrane helix</keyword>
<dbReference type="InterPro" id="IPR050879">
    <property type="entry name" value="Acyltransferase_3"/>
</dbReference>
<feature type="transmembrane region" description="Helical" evidence="1">
    <location>
        <begin position="52"/>
        <end position="71"/>
    </location>
</feature>
<evidence type="ECO:0000313" key="4">
    <source>
        <dbReference type="Proteomes" id="UP000500870"/>
    </source>
</evidence>
<feature type="transmembrane region" description="Helical" evidence="1">
    <location>
        <begin position="201"/>
        <end position="220"/>
    </location>
</feature>
<keyword evidence="3" id="KW-0808">Transferase</keyword>
<feature type="transmembrane region" description="Helical" evidence="1">
    <location>
        <begin position="329"/>
        <end position="349"/>
    </location>
</feature>
<name>A0A6H0ZU08_9HYPH</name>
<feature type="transmembrane region" description="Helical" evidence="1">
    <location>
        <begin position="300"/>
        <end position="317"/>
    </location>
</feature>
<evidence type="ECO:0000259" key="2">
    <source>
        <dbReference type="Pfam" id="PF01757"/>
    </source>
</evidence>
<dbReference type="GO" id="GO:0016020">
    <property type="term" value="C:membrane"/>
    <property type="evidence" value="ECO:0007669"/>
    <property type="project" value="TreeGrafter"/>
</dbReference>
<feature type="transmembrane region" description="Helical" evidence="1">
    <location>
        <begin position="227"/>
        <end position="244"/>
    </location>
</feature>